<gene>
    <name evidence="1" type="ORF">COOX1_3525</name>
</gene>
<accession>A0A6F9EIN9</accession>
<dbReference type="EMBL" id="LR792683">
    <property type="protein sequence ID" value="CAB3396279.1"/>
    <property type="molecule type" value="Genomic_DNA"/>
</dbReference>
<protein>
    <submittedName>
        <fullName evidence="1">Uncharacterized protein</fullName>
    </submittedName>
</protein>
<reference evidence="1 2" key="1">
    <citation type="submission" date="2020-04" db="EMBL/GenBank/DDBJ databases">
        <authorList>
            <person name="Hogendoorn C."/>
        </authorList>
    </citation>
    <scope>NUCLEOTIDE SEQUENCE [LARGE SCALE GENOMIC DNA]</scope>
    <source>
        <strain evidence="1">COOX1</strain>
    </source>
</reference>
<sequence>MLDTPVFIALKMYLSHWNIRHIIGPKDFYIFPIGGL</sequence>
<name>A0A6F9EIN9_9BACL</name>
<proteinExistence type="predicted"/>
<dbReference type="AlphaFoldDB" id="A0A6F9EIN9"/>
<dbReference type="Proteomes" id="UP000502196">
    <property type="component" value="Chromosome"/>
</dbReference>
<evidence type="ECO:0000313" key="1">
    <source>
        <dbReference type="EMBL" id="CAB3396279.1"/>
    </source>
</evidence>
<evidence type="ECO:0000313" key="2">
    <source>
        <dbReference type="Proteomes" id="UP000502196"/>
    </source>
</evidence>
<organism evidence="1 2">
    <name type="scientific">Kyrpidia spormannii</name>
    <dbReference type="NCBI Taxonomy" id="2055160"/>
    <lineage>
        <taxon>Bacteria</taxon>
        <taxon>Bacillati</taxon>
        <taxon>Bacillota</taxon>
        <taxon>Bacilli</taxon>
        <taxon>Bacillales</taxon>
        <taxon>Alicyclobacillaceae</taxon>
        <taxon>Kyrpidia</taxon>
    </lineage>
</organism>